<evidence type="ECO:0000256" key="5">
    <source>
        <dbReference type="ARBA" id="ARBA00022723"/>
    </source>
</evidence>
<dbReference type="GO" id="GO:0005634">
    <property type="term" value="C:nucleus"/>
    <property type="evidence" value="ECO:0007669"/>
    <property type="project" value="UniProtKB-SubCell"/>
</dbReference>
<feature type="domain" description="DDE Tnp4" evidence="8">
    <location>
        <begin position="215"/>
        <end position="340"/>
    </location>
</feature>
<evidence type="ECO:0000313" key="10">
    <source>
        <dbReference type="Proteomes" id="UP001431783"/>
    </source>
</evidence>
<dbReference type="Pfam" id="PF13359">
    <property type="entry name" value="DDE_Tnp_4"/>
    <property type="match status" value="1"/>
</dbReference>
<name>A0AAW1V632_9CUCU</name>
<evidence type="ECO:0000256" key="6">
    <source>
        <dbReference type="ARBA" id="ARBA00022801"/>
    </source>
</evidence>
<dbReference type="Proteomes" id="UP001431783">
    <property type="component" value="Unassembled WGS sequence"/>
</dbReference>
<dbReference type="PANTHER" id="PTHR22930">
    <property type="match status" value="1"/>
</dbReference>
<comment type="caution">
    <text evidence="9">The sequence shown here is derived from an EMBL/GenBank/DDBJ whole genome shotgun (WGS) entry which is preliminary data.</text>
</comment>
<dbReference type="AlphaFoldDB" id="A0AAW1V632"/>
<comment type="similarity">
    <text evidence="3">Belongs to the HARBI1 family.</text>
</comment>
<dbReference type="InterPro" id="IPR027806">
    <property type="entry name" value="HARBI1_dom"/>
</dbReference>
<keyword evidence="6" id="KW-0378">Hydrolase</keyword>
<proteinExistence type="inferred from homology"/>
<evidence type="ECO:0000259" key="8">
    <source>
        <dbReference type="Pfam" id="PF13359"/>
    </source>
</evidence>
<evidence type="ECO:0000256" key="7">
    <source>
        <dbReference type="ARBA" id="ARBA00023242"/>
    </source>
</evidence>
<evidence type="ECO:0000256" key="3">
    <source>
        <dbReference type="ARBA" id="ARBA00006958"/>
    </source>
</evidence>
<dbReference type="GO" id="GO:0004518">
    <property type="term" value="F:nuclease activity"/>
    <property type="evidence" value="ECO:0007669"/>
    <property type="project" value="UniProtKB-KW"/>
</dbReference>
<keyword evidence="7" id="KW-0539">Nucleus</keyword>
<protein>
    <recommendedName>
        <fullName evidence="8">DDE Tnp4 domain-containing protein</fullName>
    </recommendedName>
</protein>
<reference evidence="9 10" key="1">
    <citation type="submission" date="2023-03" db="EMBL/GenBank/DDBJ databases">
        <title>Genome insight into feeding habits of ladybird beetles.</title>
        <authorList>
            <person name="Li H.-S."/>
            <person name="Huang Y.-H."/>
            <person name="Pang H."/>
        </authorList>
    </citation>
    <scope>NUCLEOTIDE SEQUENCE [LARGE SCALE GENOMIC DNA]</scope>
    <source>
        <strain evidence="9">SYSU_2023b</strain>
        <tissue evidence="9">Whole body</tissue>
    </source>
</reference>
<keyword evidence="10" id="KW-1185">Reference proteome</keyword>
<dbReference type="EMBL" id="JARQZJ010000121">
    <property type="protein sequence ID" value="KAK9888187.1"/>
    <property type="molecule type" value="Genomic_DNA"/>
</dbReference>
<accession>A0AAW1V632</accession>
<evidence type="ECO:0000256" key="1">
    <source>
        <dbReference type="ARBA" id="ARBA00001968"/>
    </source>
</evidence>
<evidence type="ECO:0000256" key="2">
    <source>
        <dbReference type="ARBA" id="ARBA00004123"/>
    </source>
</evidence>
<dbReference type="PANTHER" id="PTHR22930:SF85">
    <property type="entry name" value="GH03217P-RELATED"/>
    <property type="match status" value="1"/>
</dbReference>
<dbReference type="InterPro" id="IPR045249">
    <property type="entry name" value="HARBI1-like"/>
</dbReference>
<comment type="subcellular location">
    <subcellularLocation>
        <location evidence="2">Nucleus</location>
    </subcellularLocation>
</comment>
<sequence>MDLTELILANDDIESAICSTFFDDSDSSSSSDDEYLLLGKCIIESRVTKYDRPIDHMNDVKNYSDEDFIRSFRVNRKTAFKLIEGFKNSDIYERLIKRANSRLWTITAEKTILLFLWFAGHQNQAYRDITKKFNINPGTLFRVISDVSRYLNSIADEIIKWPNKEQQYSTKTHYLTNKGFPNVVGCIGNVSISITKPLDDFIHIWDSDEQFRFILQAVCNEQKKFIDIFVSSPGVTETSVIFNKSLVCERLNENDNKDSLLITSNFYYPLLKNLMAPYVGNEKTFSSQQVHFNKKLIECCSDLDNTFILLKRRFKQLHHVKLRDPTRNVNFIRACCVLHNIADEEDHIYFQGEECVEDNLTTPAEAAEEIFLSSEGSLIREKICKNIYNSI</sequence>
<keyword evidence="4" id="KW-0540">Nuclease</keyword>
<dbReference type="GO" id="GO:0046872">
    <property type="term" value="F:metal ion binding"/>
    <property type="evidence" value="ECO:0007669"/>
    <property type="project" value="UniProtKB-KW"/>
</dbReference>
<dbReference type="GO" id="GO:0016787">
    <property type="term" value="F:hydrolase activity"/>
    <property type="evidence" value="ECO:0007669"/>
    <property type="project" value="UniProtKB-KW"/>
</dbReference>
<evidence type="ECO:0000256" key="4">
    <source>
        <dbReference type="ARBA" id="ARBA00022722"/>
    </source>
</evidence>
<keyword evidence="5" id="KW-0479">Metal-binding</keyword>
<evidence type="ECO:0000313" key="9">
    <source>
        <dbReference type="EMBL" id="KAK9888187.1"/>
    </source>
</evidence>
<organism evidence="9 10">
    <name type="scientific">Henosepilachna vigintioctopunctata</name>
    <dbReference type="NCBI Taxonomy" id="420089"/>
    <lineage>
        <taxon>Eukaryota</taxon>
        <taxon>Metazoa</taxon>
        <taxon>Ecdysozoa</taxon>
        <taxon>Arthropoda</taxon>
        <taxon>Hexapoda</taxon>
        <taxon>Insecta</taxon>
        <taxon>Pterygota</taxon>
        <taxon>Neoptera</taxon>
        <taxon>Endopterygota</taxon>
        <taxon>Coleoptera</taxon>
        <taxon>Polyphaga</taxon>
        <taxon>Cucujiformia</taxon>
        <taxon>Coccinelloidea</taxon>
        <taxon>Coccinellidae</taxon>
        <taxon>Epilachninae</taxon>
        <taxon>Epilachnini</taxon>
        <taxon>Henosepilachna</taxon>
    </lineage>
</organism>
<gene>
    <name evidence="9" type="ORF">WA026_000456</name>
</gene>
<comment type="cofactor">
    <cofactor evidence="1">
        <name>a divalent metal cation</name>
        <dbReference type="ChEBI" id="CHEBI:60240"/>
    </cofactor>
</comment>